<gene>
    <name evidence="2" type="ORF">N475_04140</name>
</gene>
<accession>A0A161ZT23</accession>
<dbReference type="GeneID" id="57361557"/>
<feature type="signal peptide" evidence="1">
    <location>
        <begin position="1"/>
        <end position="18"/>
    </location>
</feature>
<name>A0A161ZT23_9GAMM</name>
<dbReference type="AlphaFoldDB" id="A0A161ZT23"/>
<comment type="caution">
    <text evidence="2">The sequence shown here is derived from an EMBL/GenBank/DDBJ whole genome shotgun (WGS) entry which is preliminary data.</text>
</comment>
<feature type="chain" id="PRO_5007830685" evidence="1">
    <location>
        <begin position="19"/>
        <end position="112"/>
    </location>
</feature>
<sequence length="112" mass="12572">MKVLFAIFITFLSVNSYAMQTKAPQKIAYLMTWADYTGGVFKFVLENQDEEAQALCPSGYWLDGSSDKNAALYGFIKDAYQSKTPIIVYANEALDWDGMITKECKLQLAVGF</sequence>
<evidence type="ECO:0000256" key="1">
    <source>
        <dbReference type="SAM" id="SignalP"/>
    </source>
</evidence>
<dbReference type="RefSeq" id="WP_063357833.1">
    <property type="nucleotide sequence ID" value="NZ_AQHB01000046.1"/>
</dbReference>
<evidence type="ECO:0000313" key="2">
    <source>
        <dbReference type="EMBL" id="KZN31649.1"/>
    </source>
</evidence>
<dbReference type="PATRIC" id="fig|1365250.3.peg.4389"/>
<keyword evidence="1" id="KW-0732">Signal</keyword>
<evidence type="ECO:0000313" key="3">
    <source>
        <dbReference type="Proteomes" id="UP000076643"/>
    </source>
</evidence>
<keyword evidence="3" id="KW-1185">Reference proteome</keyword>
<protein>
    <submittedName>
        <fullName evidence="2">Uncharacterized protein</fullName>
    </submittedName>
</protein>
<reference evidence="2 3" key="1">
    <citation type="submission" date="2013-07" db="EMBL/GenBank/DDBJ databases">
        <title>Comparative Genomic and Metabolomic Analysis of Twelve Strains of Pseudoalteromonas luteoviolacea.</title>
        <authorList>
            <person name="Vynne N.G."/>
            <person name="Mansson M."/>
            <person name="Gram L."/>
        </authorList>
    </citation>
    <scope>NUCLEOTIDE SEQUENCE [LARGE SCALE GENOMIC DNA]</scope>
    <source>
        <strain evidence="2 3">DSM 6061</strain>
    </source>
</reference>
<dbReference type="EMBL" id="AUYB01000136">
    <property type="protein sequence ID" value="KZN31649.1"/>
    <property type="molecule type" value="Genomic_DNA"/>
</dbReference>
<proteinExistence type="predicted"/>
<organism evidence="2 3">
    <name type="scientific">Pseudoalteromonas luteoviolacea DSM 6061</name>
    <dbReference type="NCBI Taxonomy" id="1365250"/>
    <lineage>
        <taxon>Bacteria</taxon>
        <taxon>Pseudomonadati</taxon>
        <taxon>Pseudomonadota</taxon>
        <taxon>Gammaproteobacteria</taxon>
        <taxon>Alteromonadales</taxon>
        <taxon>Pseudoalteromonadaceae</taxon>
        <taxon>Pseudoalteromonas</taxon>
    </lineage>
</organism>
<dbReference type="Proteomes" id="UP000076643">
    <property type="component" value="Unassembled WGS sequence"/>
</dbReference>